<dbReference type="AlphaFoldDB" id="A0A9N9K7H2"/>
<organism evidence="1 2">
    <name type="scientific">Racocetra fulgida</name>
    <dbReference type="NCBI Taxonomy" id="60492"/>
    <lineage>
        <taxon>Eukaryota</taxon>
        <taxon>Fungi</taxon>
        <taxon>Fungi incertae sedis</taxon>
        <taxon>Mucoromycota</taxon>
        <taxon>Glomeromycotina</taxon>
        <taxon>Glomeromycetes</taxon>
        <taxon>Diversisporales</taxon>
        <taxon>Gigasporaceae</taxon>
        <taxon>Racocetra</taxon>
    </lineage>
</organism>
<evidence type="ECO:0000313" key="1">
    <source>
        <dbReference type="EMBL" id="CAG8810900.1"/>
    </source>
</evidence>
<proteinExistence type="predicted"/>
<comment type="caution">
    <text evidence="1">The sequence shown here is derived from an EMBL/GenBank/DDBJ whole genome shotgun (WGS) entry which is preliminary data.</text>
</comment>
<feature type="non-terminal residue" evidence="1">
    <location>
        <position position="133"/>
    </location>
</feature>
<evidence type="ECO:0000313" key="2">
    <source>
        <dbReference type="Proteomes" id="UP000789396"/>
    </source>
</evidence>
<dbReference type="EMBL" id="CAJVPZ010084706">
    <property type="protein sequence ID" value="CAG8810900.1"/>
    <property type="molecule type" value="Genomic_DNA"/>
</dbReference>
<accession>A0A9N9K7H2</accession>
<reference evidence="1" key="1">
    <citation type="submission" date="2021-06" db="EMBL/GenBank/DDBJ databases">
        <authorList>
            <person name="Kallberg Y."/>
            <person name="Tangrot J."/>
            <person name="Rosling A."/>
        </authorList>
    </citation>
    <scope>NUCLEOTIDE SEQUENCE</scope>
    <source>
        <strain evidence="1">IN212</strain>
    </source>
</reference>
<dbReference type="Proteomes" id="UP000789396">
    <property type="component" value="Unassembled WGS sequence"/>
</dbReference>
<sequence>LNNSVITEQKRIESLDVDELAQINEEAKSFKEYSRIKLQVEMFKKKEQRLKERIKDYESKEDYYNECTFSLIECFINIKCWMLTYLENYRCAYKYWSLSESEVELSVKKTTERHMKDNNKIYQELENTYYKFG</sequence>
<feature type="non-terminal residue" evidence="1">
    <location>
        <position position="1"/>
    </location>
</feature>
<keyword evidence="2" id="KW-1185">Reference proteome</keyword>
<protein>
    <submittedName>
        <fullName evidence="1">3281_t:CDS:1</fullName>
    </submittedName>
</protein>
<gene>
    <name evidence="1" type="ORF">RFULGI_LOCUS18742</name>
</gene>
<name>A0A9N9K7H2_9GLOM</name>